<gene>
    <name evidence="1" type="ORF">A45J_0325</name>
</gene>
<dbReference type="AlphaFoldDB" id="A0A5J4L1H7"/>
<comment type="caution">
    <text evidence="1">The sequence shown here is derived from an EMBL/GenBank/DDBJ whole genome shotgun (WGS) entry which is preliminary data.</text>
</comment>
<protein>
    <submittedName>
        <fullName evidence="1">Uncharacterized protein</fullName>
    </submittedName>
</protein>
<dbReference type="EMBL" id="BLAB01000001">
    <property type="protein sequence ID" value="GER92607.1"/>
    <property type="molecule type" value="Genomic_DNA"/>
</dbReference>
<accession>A0A5J4L1H7</accession>
<name>A0A5J4L1H7_9ZZZZ</name>
<evidence type="ECO:0000313" key="1">
    <source>
        <dbReference type="EMBL" id="GER92607.1"/>
    </source>
</evidence>
<proteinExistence type="predicted"/>
<sequence>MARFEELQMTIAESAKNYLDIFNMQVLIEQFTLDREGKFFLTLPNMEQPFPVSATVSFVYDAFQTGMTLYEDNEPDENSDVDTSVELEFTVKLPFMKDYPDIELLLDEINEEYPDTEPILTIKEIVGGDEPFREYEIHYSYGIDIEDTKDSELFDDIFQELKDMMELIYERTENYIDQSWYGGEEQ</sequence>
<organism evidence="1">
    <name type="scientific">hot springs metagenome</name>
    <dbReference type="NCBI Taxonomy" id="433727"/>
    <lineage>
        <taxon>unclassified sequences</taxon>
        <taxon>metagenomes</taxon>
        <taxon>ecological metagenomes</taxon>
    </lineage>
</organism>
<reference evidence="1" key="1">
    <citation type="submission" date="2019-10" db="EMBL/GenBank/DDBJ databases">
        <title>Metagenomic sequencing of thiosulfate-disproportionating enrichment culture.</title>
        <authorList>
            <person name="Umezawa K."/>
            <person name="Kojima H."/>
            <person name="Fukui M."/>
        </authorList>
    </citation>
    <scope>NUCLEOTIDE SEQUENCE</scope>
    <source>
        <strain evidence="1">45J</strain>
    </source>
</reference>